<keyword evidence="6" id="KW-1185">Reference proteome</keyword>
<evidence type="ECO:0000313" key="6">
    <source>
        <dbReference type="Proteomes" id="UP000245962"/>
    </source>
</evidence>
<dbReference type="PANTHER" id="PTHR48059:SF30">
    <property type="entry name" value="OS06G0587000 PROTEIN"/>
    <property type="match status" value="1"/>
</dbReference>
<dbReference type="OrthoDB" id="8924492at2"/>
<feature type="chain" id="PRO_5015581484" evidence="3">
    <location>
        <begin position="24"/>
        <end position="240"/>
    </location>
</feature>
<evidence type="ECO:0000313" key="5">
    <source>
        <dbReference type="EMBL" id="PVW15805.1"/>
    </source>
</evidence>
<keyword evidence="3" id="KW-0732">Signal</keyword>
<dbReference type="FunFam" id="3.80.10.10:FF:000363">
    <property type="entry name" value="Leucine-rich repeat family protein"/>
    <property type="match status" value="1"/>
</dbReference>
<dbReference type="AlphaFoldDB" id="A0A2U0I3V7"/>
<dbReference type="Pfam" id="PF23598">
    <property type="entry name" value="LRR_14"/>
    <property type="match status" value="1"/>
</dbReference>
<protein>
    <submittedName>
        <fullName evidence="5">Two component regulator three Y domain protein</fullName>
    </submittedName>
</protein>
<dbReference type="InterPro" id="IPR055414">
    <property type="entry name" value="LRR_R13L4/SHOC2-like"/>
</dbReference>
<dbReference type="InterPro" id="IPR051848">
    <property type="entry name" value="PGIP"/>
</dbReference>
<sequence>MPRIMKKPLLTLFFAVFCTALFAQVSTQEKQALIDFYHATNGEKWHHTWQLDQPVSAWKGVTVEDKKVTGITLLFNNVEGTIPASIGDLANLKTLELSFNNISGELPATIGNLKNLNILAFNGNNLRGSIPSSIGELNKLQQLHLSSNKLSGTVPTTVKKLKNLEIFNVFDNNLTGELPTDLAQNDNIKEFMVAENNFSNPELFSIVLLSNSGAGLDLNQKTALTSPANSIIAIEKNEDE</sequence>
<feature type="signal peptide" evidence="3">
    <location>
        <begin position="1"/>
        <end position="23"/>
    </location>
</feature>
<dbReference type="Gene3D" id="3.80.10.10">
    <property type="entry name" value="Ribonuclease Inhibitor"/>
    <property type="match status" value="1"/>
</dbReference>
<dbReference type="EMBL" id="QEHR01000003">
    <property type="protein sequence ID" value="PVW15805.1"/>
    <property type="molecule type" value="Genomic_DNA"/>
</dbReference>
<comment type="subcellular location">
    <subcellularLocation>
        <location evidence="1">Cell envelope</location>
    </subcellularLocation>
</comment>
<evidence type="ECO:0000256" key="1">
    <source>
        <dbReference type="ARBA" id="ARBA00004196"/>
    </source>
</evidence>
<proteinExistence type="predicted"/>
<name>A0A2U0I3V7_9FLAO</name>
<evidence type="ECO:0000259" key="4">
    <source>
        <dbReference type="Pfam" id="PF23598"/>
    </source>
</evidence>
<dbReference type="InterPro" id="IPR032675">
    <property type="entry name" value="LRR_dom_sf"/>
</dbReference>
<organism evidence="5 6">
    <name type="scientific">Marixanthomonas spongiae</name>
    <dbReference type="NCBI Taxonomy" id="2174845"/>
    <lineage>
        <taxon>Bacteria</taxon>
        <taxon>Pseudomonadati</taxon>
        <taxon>Bacteroidota</taxon>
        <taxon>Flavobacteriia</taxon>
        <taxon>Flavobacteriales</taxon>
        <taxon>Flavobacteriaceae</taxon>
        <taxon>Marixanthomonas</taxon>
    </lineage>
</organism>
<gene>
    <name evidence="5" type="ORF">DDV96_05935</name>
</gene>
<evidence type="ECO:0000256" key="2">
    <source>
        <dbReference type="ARBA" id="ARBA00022737"/>
    </source>
</evidence>
<keyword evidence="2" id="KW-0677">Repeat</keyword>
<evidence type="ECO:0000256" key="3">
    <source>
        <dbReference type="SAM" id="SignalP"/>
    </source>
</evidence>
<reference evidence="5 6" key="1">
    <citation type="submission" date="2018-04" db="EMBL/GenBank/DDBJ databases">
        <title>Marixanthomonas spongiae HN-E44 sp. nov., isolated from a marine sponge.</title>
        <authorList>
            <person name="Luo L."/>
            <person name="Zhuang L."/>
        </authorList>
    </citation>
    <scope>NUCLEOTIDE SEQUENCE [LARGE SCALE GENOMIC DNA]</scope>
    <source>
        <strain evidence="5 6">HN-E44</strain>
    </source>
</reference>
<dbReference type="PANTHER" id="PTHR48059">
    <property type="entry name" value="POLYGALACTURONASE INHIBITOR 1"/>
    <property type="match status" value="1"/>
</dbReference>
<dbReference type="Proteomes" id="UP000245962">
    <property type="component" value="Unassembled WGS sequence"/>
</dbReference>
<feature type="domain" description="Disease resistance R13L4/SHOC-2-like LRR" evidence="4">
    <location>
        <begin position="84"/>
        <end position="170"/>
    </location>
</feature>
<dbReference type="SUPFAM" id="SSF52058">
    <property type="entry name" value="L domain-like"/>
    <property type="match status" value="1"/>
</dbReference>
<comment type="caution">
    <text evidence="5">The sequence shown here is derived from an EMBL/GenBank/DDBJ whole genome shotgun (WGS) entry which is preliminary data.</text>
</comment>
<dbReference type="GO" id="GO:0030313">
    <property type="term" value="C:cell envelope"/>
    <property type="evidence" value="ECO:0007669"/>
    <property type="project" value="UniProtKB-SubCell"/>
</dbReference>
<accession>A0A2U0I3V7</accession>